<organism evidence="1 2">
    <name type="scientific">Geodia barretti</name>
    <name type="common">Barrett's horny sponge</name>
    <dbReference type="NCBI Taxonomy" id="519541"/>
    <lineage>
        <taxon>Eukaryota</taxon>
        <taxon>Metazoa</taxon>
        <taxon>Porifera</taxon>
        <taxon>Demospongiae</taxon>
        <taxon>Heteroscleromorpha</taxon>
        <taxon>Tetractinellida</taxon>
        <taxon>Astrophorina</taxon>
        <taxon>Geodiidae</taxon>
        <taxon>Geodia</taxon>
    </lineage>
</organism>
<evidence type="ECO:0000313" key="1">
    <source>
        <dbReference type="EMBL" id="CAI8013313.1"/>
    </source>
</evidence>
<sequence length="187" mass="21020">MLEVKLNMKEGIRDTLVFDMKDFRHEDFKEYEALVPPALLGLSYEEVEFNNPLSCAVRLLRYGDDNVYVTANIETNILVECGRCITPFEVDITTTVEQLFSIGSESLEQSEADERYYDGETVDISEDVRRALVLEIPVWPLCSETCEGLCPQCGAELNIKACSCEPMDEAPASTSNPFFGPVKNARK</sequence>
<dbReference type="Proteomes" id="UP001174909">
    <property type="component" value="Unassembled WGS sequence"/>
</dbReference>
<comment type="caution">
    <text evidence="1">The sequence shown here is derived from an EMBL/GenBank/DDBJ whole genome shotgun (WGS) entry which is preliminary data.</text>
</comment>
<keyword evidence="2" id="KW-1185">Reference proteome</keyword>
<name>A0AA35W9Q2_GEOBA</name>
<proteinExistence type="predicted"/>
<accession>A0AA35W9Q2</accession>
<evidence type="ECO:0000313" key="2">
    <source>
        <dbReference type="Proteomes" id="UP001174909"/>
    </source>
</evidence>
<gene>
    <name evidence="1" type="ORF">GBAR_LOCUS8460</name>
</gene>
<reference evidence="1" key="1">
    <citation type="submission" date="2023-03" db="EMBL/GenBank/DDBJ databases">
        <authorList>
            <person name="Steffen K."/>
            <person name="Cardenas P."/>
        </authorList>
    </citation>
    <scope>NUCLEOTIDE SEQUENCE</scope>
</reference>
<dbReference type="Pfam" id="PF02620">
    <property type="entry name" value="YceD"/>
    <property type="match status" value="1"/>
</dbReference>
<dbReference type="PANTHER" id="PTHR34374">
    <property type="entry name" value="LARGE RIBOSOMAL RNA SUBUNIT ACCUMULATION PROTEIN YCED HOMOLOG 1, CHLOROPLASTIC"/>
    <property type="match status" value="1"/>
</dbReference>
<dbReference type="AlphaFoldDB" id="A0AA35W9Q2"/>
<protein>
    <submittedName>
        <fullName evidence="1">Uncharacterized protein Mb2951c</fullName>
    </submittedName>
</protein>
<dbReference type="InterPro" id="IPR003772">
    <property type="entry name" value="YceD"/>
</dbReference>
<dbReference type="EMBL" id="CASHTH010001253">
    <property type="protein sequence ID" value="CAI8013313.1"/>
    <property type="molecule type" value="Genomic_DNA"/>
</dbReference>
<dbReference type="PANTHER" id="PTHR34374:SF1">
    <property type="entry name" value="LARGE RIBOSOMAL RNA SUBUNIT ACCUMULATION PROTEIN YCED HOMOLOG 1, CHLOROPLASTIC"/>
    <property type="match status" value="1"/>
</dbReference>